<dbReference type="Pfam" id="PF00271">
    <property type="entry name" value="Helicase_C"/>
    <property type="match status" value="1"/>
</dbReference>
<dbReference type="AlphaFoldDB" id="A0A8H7PUW5"/>
<dbReference type="Gene3D" id="1.20.272.40">
    <property type="match status" value="1"/>
</dbReference>
<dbReference type="Gene3D" id="1.20.58.1080">
    <property type="match status" value="1"/>
</dbReference>
<feature type="domain" description="Helicase C-terminal" evidence="13">
    <location>
        <begin position="324"/>
        <end position="482"/>
    </location>
</feature>
<proteinExistence type="predicted"/>
<dbReference type="GO" id="GO:0016787">
    <property type="term" value="F:hydrolase activity"/>
    <property type="evidence" value="ECO:0007669"/>
    <property type="project" value="UniProtKB-KW"/>
</dbReference>
<evidence type="ECO:0000256" key="4">
    <source>
        <dbReference type="ARBA" id="ARBA00012552"/>
    </source>
</evidence>
<dbReference type="CDD" id="cd18805">
    <property type="entry name" value="SF2_C_suv3"/>
    <property type="match status" value="1"/>
</dbReference>
<keyword evidence="9" id="KW-0809">Transit peptide</keyword>
<keyword evidence="7" id="KW-0347">Helicase</keyword>
<dbReference type="InterPro" id="IPR044774">
    <property type="entry name" value="Suv3_DEXQc"/>
</dbReference>
<evidence type="ECO:0000256" key="3">
    <source>
        <dbReference type="ARBA" id="ARBA00004173"/>
    </source>
</evidence>
<dbReference type="InterPro" id="IPR041082">
    <property type="entry name" value="Suv3_C_1"/>
</dbReference>
<gene>
    <name evidence="14" type="ORF">INT43_003984</name>
</gene>
<protein>
    <recommendedName>
        <fullName evidence="4">RNA helicase</fullName>
        <ecNumber evidence="4">3.6.4.13</ecNumber>
    </recommendedName>
</protein>
<dbReference type="GO" id="GO:0003724">
    <property type="term" value="F:RNA helicase activity"/>
    <property type="evidence" value="ECO:0007669"/>
    <property type="project" value="UniProtKB-EC"/>
</dbReference>
<keyword evidence="8" id="KW-0067">ATP-binding</keyword>
<dbReference type="InterPro" id="IPR022192">
    <property type="entry name" value="SUV3_C"/>
</dbReference>
<evidence type="ECO:0000256" key="1">
    <source>
        <dbReference type="ARBA" id="ARBA00001936"/>
    </source>
</evidence>
<evidence type="ECO:0000256" key="9">
    <source>
        <dbReference type="ARBA" id="ARBA00022946"/>
    </source>
</evidence>
<dbReference type="PANTHER" id="PTHR12131">
    <property type="entry name" value="ATP-DEPENDENT RNA AND DNA HELICASE"/>
    <property type="match status" value="1"/>
</dbReference>
<keyword evidence="5" id="KW-0547">Nucleotide-binding</keyword>
<dbReference type="Proteomes" id="UP000654370">
    <property type="component" value="Unassembled WGS sequence"/>
</dbReference>
<dbReference type="InterPro" id="IPR050699">
    <property type="entry name" value="RNA-DNA_Helicase"/>
</dbReference>
<feature type="region of interest" description="Disordered" evidence="12">
    <location>
        <begin position="18"/>
        <end position="44"/>
    </location>
</feature>
<dbReference type="Gene3D" id="3.40.50.300">
    <property type="entry name" value="P-loop containing nucleotide triphosphate hydrolases"/>
    <property type="match status" value="2"/>
</dbReference>
<dbReference type="SMART" id="SM00490">
    <property type="entry name" value="HELICc"/>
    <property type="match status" value="1"/>
</dbReference>
<comment type="caution">
    <text evidence="14">The sequence shown here is derived from an EMBL/GenBank/DDBJ whole genome shotgun (WGS) entry which is preliminary data.</text>
</comment>
<evidence type="ECO:0000256" key="7">
    <source>
        <dbReference type="ARBA" id="ARBA00022806"/>
    </source>
</evidence>
<dbReference type="GO" id="GO:0005524">
    <property type="term" value="F:ATP binding"/>
    <property type="evidence" value="ECO:0007669"/>
    <property type="project" value="UniProtKB-KW"/>
</dbReference>
<comment type="cofactor">
    <cofactor evidence="1">
        <name>Mn(2+)</name>
        <dbReference type="ChEBI" id="CHEBI:29035"/>
    </cofactor>
</comment>
<dbReference type="EC" id="3.6.4.13" evidence="4"/>
<organism evidence="14 15">
    <name type="scientific">Mortierella isabellina</name>
    <name type="common">Filamentous fungus</name>
    <name type="synonym">Umbelopsis isabellina</name>
    <dbReference type="NCBI Taxonomy" id="91625"/>
    <lineage>
        <taxon>Eukaryota</taxon>
        <taxon>Fungi</taxon>
        <taxon>Fungi incertae sedis</taxon>
        <taxon>Mucoromycota</taxon>
        <taxon>Mucoromycotina</taxon>
        <taxon>Umbelopsidomycetes</taxon>
        <taxon>Umbelopsidales</taxon>
        <taxon>Umbelopsidaceae</taxon>
        <taxon>Umbelopsis</taxon>
    </lineage>
</organism>
<evidence type="ECO:0000256" key="11">
    <source>
        <dbReference type="ARBA" id="ARBA00047984"/>
    </source>
</evidence>
<dbReference type="CDD" id="cd17913">
    <property type="entry name" value="DEXQc_Suv3"/>
    <property type="match status" value="1"/>
</dbReference>
<keyword evidence="10" id="KW-0496">Mitochondrion</keyword>
<keyword evidence="6" id="KW-0378">Hydrolase</keyword>
<dbReference type="FunFam" id="3.40.50.300:FF:000957">
    <property type="entry name" value="ATP-dependent RNA helicase SUV3L, mitochondrial"/>
    <property type="match status" value="1"/>
</dbReference>
<dbReference type="InterPro" id="IPR001650">
    <property type="entry name" value="Helicase_C-like"/>
</dbReference>
<dbReference type="InterPro" id="IPR055206">
    <property type="entry name" value="DEXQc_SUV3"/>
</dbReference>
<dbReference type="Pfam" id="PF22527">
    <property type="entry name" value="DEXQc_Suv3"/>
    <property type="match status" value="1"/>
</dbReference>
<accession>A0A8H7PUW5</accession>
<dbReference type="Pfam" id="PF12513">
    <property type="entry name" value="SUV3_C"/>
    <property type="match status" value="1"/>
</dbReference>
<comment type="catalytic activity">
    <reaction evidence="11">
        <text>ATP + H2O = ADP + phosphate + H(+)</text>
        <dbReference type="Rhea" id="RHEA:13065"/>
        <dbReference type="ChEBI" id="CHEBI:15377"/>
        <dbReference type="ChEBI" id="CHEBI:15378"/>
        <dbReference type="ChEBI" id="CHEBI:30616"/>
        <dbReference type="ChEBI" id="CHEBI:43474"/>
        <dbReference type="ChEBI" id="CHEBI:456216"/>
        <dbReference type="EC" id="3.6.4.13"/>
    </reaction>
</comment>
<comment type="subcellular location">
    <subcellularLocation>
        <location evidence="3">Mitochondrion</location>
    </subcellularLocation>
</comment>
<comment type="cofactor">
    <cofactor evidence="2">
        <name>Mg(2+)</name>
        <dbReference type="ChEBI" id="CHEBI:18420"/>
    </cofactor>
</comment>
<dbReference type="EMBL" id="JAEPQZ010000006">
    <property type="protein sequence ID" value="KAG2180195.1"/>
    <property type="molecule type" value="Genomic_DNA"/>
</dbReference>
<dbReference type="GO" id="GO:0045025">
    <property type="term" value="C:mitochondrial degradosome"/>
    <property type="evidence" value="ECO:0007669"/>
    <property type="project" value="TreeGrafter"/>
</dbReference>
<evidence type="ECO:0000256" key="12">
    <source>
        <dbReference type="SAM" id="MobiDB-lite"/>
    </source>
</evidence>
<reference evidence="14" key="1">
    <citation type="submission" date="2020-12" db="EMBL/GenBank/DDBJ databases">
        <title>Metabolic potential, ecology and presence of endohyphal bacteria is reflected in genomic diversity of Mucoromycotina.</title>
        <authorList>
            <person name="Muszewska A."/>
            <person name="Okrasinska A."/>
            <person name="Steczkiewicz K."/>
            <person name="Drgas O."/>
            <person name="Orlowska M."/>
            <person name="Perlinska-Lenart U."/>
            <person name="Aleksandrzak-Piekarczyk T."/>
            <person name="Szatraj K."/>
            <person name="Zielenkiewicz U."/>
            <person name="Pilsyk S."/>
            <person name="Malc E."/>
            <person name="Mieczkowski P."/>
            <person name="Kruszewska J.S."/>
            <person name="Biernat P."/>
            <person name="Pawlowska J."/>
        </authorList>
    </citation>
    <scope>NUCLEOTIDE SEQUENCE</scope>
    <source>
        <strain evidence="14">WA0000067209</strain>
    </source>
</reference>
<dbReference type="OrthoDB" id="6692397at2759"/>
<dbReference type="FunFam" id="3.40.50.300:FF:000269">
    <property type="entry name" value="ATP-dependent RNA helicase SUPV3L1, mitochondrial"/>
    <property type="match status" value="1"/>
</dbReference>
<evidence type="ECO:0000256" key="5">
    <source>
        <dbReference type="ARBA" id="ARBA00022741"/>
    </source>
</evidence>
<evidence type="ECO:0000256" key="2">
    <source>
        <dbReference type="ARBA" id="ARBA00001946"/>
    </source>
</evidence>
<evidence type="ECO:0000256" key="10">
    <source>
        <dbReference type="ARBA" id="ARBA00023128"/>
    </source>
</evidence>
<evidence type="ECO:0000313" key="14">
    <source>
        <dbReference type="EMBL" id="KAG2180195.1"/>
    </source>
</evidence>
<dbReference type="Pfam" id="PF18147">
    <property type="entry name" value="Suv3_C_1"/>
    <property type="match status" value="1"/>
</dbReference>
<feature type="compositionally biased region" description="Basic residues" evidence="12">
    <location>
        <begin position="26"/>
        <end position="35"/>
    </location>
</feature>
<evidence type="ECO:0000313" key="15">
    <source>
        <dbReference type="Proteomes" id="UP000654370"/>
    </source>
</evidence>
<evidence type="ECO:0000259" key="13">
    <source>
        <dbReference type="PROSITE" id="PS51194"/>
    </source>
</evidence>
<keyword evidence="15" id="KW-1185">Reference proteome</keyword>
<dbReference type="PANTHER" id="PTHR12131:SF1">
    <property type="entry name" value="ATP-DEPENDENT RNA HELICASE SUPV3L1, MITOCHONDRIAL-RELATED"/>
    <property type="match status" value="1"/>
</dbReference>
<evidence type="ECO:0000256" key="6">
    <source>
        <dbReference type="ARBA" id="ARBA00022801"/>
    </source>
</evidence>
<dbReference type="PROSITE" id="PS51194">
    <property type="entry name" value="HELICASE_CTER"/>
    <property type="match status" value="1"/>
</dbReference>
<name>A0A8H7PUW5_MORIS</name>
<evidence type="ECO:0000256" key="8">
    <source>
        <dbReference type="ARBA" id="ARBA00022840"/>
    </source>
</evidence>
<dbReference type="InterPro" id="IPR027417">
    <property type="entry name" value="P-loop_NTPase"/>
</dbReference>
<sequence>MLESPSIARTLLEADFLPPLPDGKNSKKRLPNKTKGKVDNDTSNGETIVERIRERARVLPYVKHIKAKASYVGITDDLYVDLSRKFYDDMMAGNIEGCNEEALSKIRSPPGYKRHIDSFLLPHFLDYCEPRLPKEAEYQFKPMRKTTDLRFPHEWYPEARKMQRNIHLHVGPTNSGKTYSALKRLTEAKSGIYCGPLRLLAHEIFDRMNGNGIPCNLVTGEEKKIVDENATLTSSTVEMVDLNRNLEVAVVDEIQMIGDRSRGWAWTQALLGELKEGGLRAEEIHLCGEASVVPLVQEICDGLNDTVEVHHYERLTPLTISKKSLNGSYKNVKKGDCVVTFARKDIFEVKRAIEKETGLRCAVVYGALPPESRALQAKSFNDEDNEIDVLVASDAVGMGLNLNIKRIVFESVQKYNGVGFTHINPPHLKQIAGRAGRFGTAYANGEVTTLDKGDLPYVHKAMQAPIQYLKAAGVHPTVDIIELFGAQITGEKFSELLAIYEGMAKVGEKYFLCTYGDSKEIAEKMDSMNLSLRDRYQFVSAPTPIRDKECVKAVADMASAYSRNEKIDLKDLINLPAAKPTNEMASKLKLEELESCHKVIMIYMWLGMRFPDHFVTAPEEAAQIKERTELLIDKALRRANTQDLQKRRQVRKFGKPKSTHK</sequence>
<dbReference type="SUPFAM" id="SSF52540">
    <property type="entry name" value="P-loop containing nucleoside triphosphate hydrolases"/>
    <property type="match status" value="1"/>
</dbReference>
<dbReference type="GO" id="GO:0000965">
    <property type="term" value="P:mitochondrial RNA 3'-end processing"/>
    <property type="evidence" value="ECO:0007669"/>
    <property type="project" value="TreeGrafter"/>
</dbReference>